<dbReference type="SUPFAM" id="SSF53955">
    <property type="entry name" value="Lysozyme-like"/>
    <property type="match status" value="1"/>
</dbReference>
<evidence type="ECO:0000313" key="1">
    <source>
        <dbReference type="EMBL" id="PWF48702.1"/>
    </source>
</evidence>
<dbReference type="OrthoDB" id="1242806at2"/>
<organism evidence="1 2">
    <name type="scientific">Massilia glaciei</name>
    <dbReference type="NCBI Taxonomy" id="1524097"/>
    <lineage>
        <taxon>Bacteria</taxon>
        <taxon>Pseudomonadati</taxon>
        <taxon>Pseudomonadota</taxon>
        <taxon>Betaproteobacteria</taxon>
        <taxon>Burkholderiales</taxon>
        <taxon>Oxalobacteraceae</taxon>
        <taxon>Telluria group</taxon>
        <taxon>Massilia</taxon>
    </lineage>
</organism>
<dbReference type="RefSeq" id="WP_106757344.1">
    <property type="nucleotide sequence ID" value="NZ_PXWF02000155.1"/>
</dbReference>
<evidence type="ECO:0000313" key="2">
    <source>
        <dbReference type="Proteomes" id="UP000241421"/>
    </source>
</evidence>
<protein>
    <submittedName>
        <fullName evidence="1">Glycoside hydrolase family 19 protein</fullName>
    </submittedName>
</protein>
<proteinExistence type="predicted"/>
<dbReference type="PANTHER" id="PTHR34408:SF1">
    <property type="entry name" value="GLYCOSYL HYDROLASE FAMILY 19 DOMAIN-CONTAINING PROTEIN HI_1415"/>
    <property type="match status" value="1"/>
</dbReference>
<dbReference type="GO" id="GO:0016787">
    <property type="term" value="F:hydrolase activity"/>
    <property type="evidence" value="ECO:0007669"/>
    <property type="project" value="UniProtKB-KW"/>
</dbReference>
<dbReference type="InterPro" id="IPR052354">
    <property type="entry name" value="Cell_Wall_Dynamics_Protein"/>
</dbReference>
<dbReference type="PANTHER" id="PTHR34408">
    <property type="entry name" value="FAMILY PROTEIN, PUTATIVE-RELATED"/>
    <property type="match status" value="1"/>
</dbReference>
<keyword evidence="2" id="KW-1185">Reference proteome</keyword>
<name>A0A2U2HMM9_9BURK</name>
<dbReference type="Proteomes" id="UP000241421">
    <property type="component" value="Unassembled WGS sequence"/>
</dbReference>
<gene>
    <name evidence="1" type="ORF">C7C56_010355</name>
</gene>
<comment type="caution">
    <text evidence="1">The sequence shown here is derived from an EMBL/GenBank/DDBJ whole genome shotgun (WGS) entry which is preliminary data.</text>
</comment>
<sequence length="213" mass="23235">MHVLVTLDQIAALAPCVRVDYSDAFRAGQPLFDRYAISASPLRVAHFMAQVLHESAALTLQYENLNYSAKRLPVVWPSRFQPKGPLDPAQYANNPQKLANEVYGGRMGNEGPDDGYLFRGRGLLQLTGKANYARATAQLRAASPCVPDFCAAPDAVLEPPWCLAVAAAAWHAMECNALADADRLADITKRINGGTDGVPAVRTWLLRTKRSWG</sequence>
<reference evidence="1 2" key="1">
    <citation type="submission" date="2018-04" db="EMBL/GenBank/DDBJ databases">
        <title>Massilia violaceinigra sp. nov., a novel purple-pigmented bacterium isolated from Tianshan glacier, Xinjiang, China.</title>
        <authorList>
            <person name="Wang H."/>
        </authorList>
    </citation>
    <scope>NUCLEOTIDE SEQUENCE [LARGE SCALE GENOMIC DNA]</scope>
    <source>
        <strain evidence="1 2">B448-2</strain>
    </source>
</reference>
<keyword evidence="1" id="KW-0378">Hydrolase</keyword>
<dbReference type="AlphaFoldDB" id="A0A2U2HMM9"/>
<accession>A0A2U2HMM9</accession>
<dbReference type="Gene3D" id="1.10.530.10">
    <property type="match status" value="1"/>
</dbReference>
<dbReference type="EMBL" id="PXWF02000155">
    <property type="protein sequence ID" value="PWF48702.1"/>
    <property type="molecule type" value="Genomic_DNA"/>
</dbReference>
<dbReference type="InterPro" id="IPR023346">
    <property type="entry name" value="Lysozyme-like_dom_sf"/>
</dbReference>